<dbReference type="Pfam" id="PF07727">
    <property type="entry name" value="RVT_2"/>
    <property type="match status" value="1"/>
</dbReference>
<evidence type="ECO:0000259" key="2">
    <source>
        <dbReference type="PROSITE" id="PS50994"/>
    </source>
</evidence>
<dbReference type="SUPFAM" id="SSF56672">
    <property type="entry name" value="DNA/RNA polymerases"/>
    <property type="match status" value="1"/>
</dbReference>
<dbReference type="SUPFAM" id="SSF53098">
    <property type="entry name" value="Ribonuclease H-like"/>
    <property type="match status" value="1"/>
</dbReference>
<sequence length="748" mass="85470">TKFLNKTLHAYFAAEGILHQMSVARTPEQNNVVERRNRTFVVADRIMLSTAKVPLFFWAEATATTCFTQIRSLVIPQHEKTPYHIINDGKPSVKFFHIFGSLCYIVRDGENLDKMKEKGDACIFVGYSTQSRAYRVFNKRTRMIVETIHVNFDELPQMASDHISSDPSPECQRKALEHDSLSPGPQCQENVTQADRTATTSNELDLLFSLMFDELLHGSSQVVSKSFTVTTTDAPNQRQQQNASPLNNLTTPVPTCQVPTQAPTVTSNENITQADMIAENAQDADDEFINIFYTSIQDRGETSSRHVDSLNMHTFYQHHPYEHRWTKDHPLEQVIRNPSQSVRTRRQLKLDGEMCMFALTMSVIKSKNIKEAMAAYAWNESIGYGKKCDEENTVIRNKSRLVAKGYAQKEGVDFEESFAPVARLEDVRLFIAYAAHKSFTVYQMDVKTTFLYGPQKEEVNVNQLDGFVDPYYPDKVYRLKKALYGIKQAPRAYVGTPMSTKRLDADMSGTPVDQTKYRSMVGALMYLTTSRPDIMHATCYYARYQTKLTEKHLTAVKRIFRYLKDTIHMGLWYSKDTGFELTAFSDSDHAGCLNLRKSTSGGIQFLGGDKLVSWSSKKHDCTSMSSAEAKYVSLSACCAQVLWMRTQLTDYGFYFDKIPMYCDSKAAIAILCNPVQHSRTKHIDVRYHFIKEKVENGIIELFFVRTEYQLADLFTKAFPKERFKYLVRRLGMRCLTPEELEILANESA</sequence>
<feature type="non-terminal residue" evidence="3">
    <location>
        <position position="748"/>
    </location>
</feature>
<dbReference type="PANTHER" id="PTHR11439:SF509">
    <property type="entry name" value="RNA-DIRECTED DNA POLYMERASE"/>
    <property type="match status" value="1"/>
</dbReference>
<feature type="compositionally biased region" description="Polar residues" evidence="1">
    <location>
        <begin position="233"/>
        <end position="249"/>
    </location>
</feature>
<dbReference type="PANTHER" id="PTHR11439">
    <property type="entry name" value="GAG-POL-RELATED RETROTRANSPOSON"/>
    <property type="match status" value="1"/>
</dbReference>
<dbReference type="InterPro" id="IPR012337">
    <property type="entry name" value="RNaseH-like_sf"/>
</dbReference>
<dbReference type="InterPro" id="IPR001584">
    <property type="entry name" value="Integrase_cat-core"/>
</dbReference>
<reference evidence="3" key="1">
    <citation type="journal article" date="2019" name="Sci. Rep.">
        <title>Draft genome of Tanacetum cinerariifolium, the natural source of mosquito coil.</title>
        <authorList>
            <person name="Yamashiro T."/>
            <person name="Shiraishi A."/>
            <person name="Satake H."/>
            <person name="Nakayama K."/>
        </authorList>
    </citation>
    <scope>NUCLEOTIDE SEQUENCE</scope>
</reference>
<dbReference type="CDD" id="cd09272">
    <property type="entry name" value="RNase_HI_RT_Ty1"/>
    <property type="match status" value="1"/>
</dbReference>
<dbReference type="EMBL" id="BKCJ010465231">
    <property type="protein sequence ID" value="GFA66714.1"/>
    <property type="molecule type" value="Genomic_DNA"/>
</dbReference>
<gene>
    <name evidence="3" type="ORF">Tci_638686</name>
</gene>
<dbReference type="Gene3D" id="3.30.420.10">
    <property type="entry name" value="Ribonuclease H-like superfamily/Ribonuclease H"/>
    <property type="match status" value="1"/>
</dbReference>
<evidence type="ECO:0000256" key="1">
    <source>
        <dbReference type="SAM" id="MobiDB-lite"/>
    </source>
</evidence>
<proteinExistence type="predicted"/>
<dbReference type="InterPro" id="IPR036397">
    <property type="entry name" value="RNaseH_sf"/>
</dbReference>
<dbReference type="AlphaFoldDB" id="A0A699JYV7"/>
<feature type="non-terminal residue" evidence="3">
    <location>
        <position position="1"/>
    </location>
</feature>
<protein>
    <recommendedName>
        <fullName evidence="2">Integrase catalytic domain-containing protein</fullName>
    </recommendedName>
</protein>
<dbReference type="InterPro" id="IPR043502">
    <property type="entry name" value="DNA/RNA_pol_sf"/>
</dbReference>
<name>A0A699JYV7_TANCI</name>
<dbReference type="InterPro" id="IPR013103">
    <property type="entry name" value="RVT_2"/>
</dbReference>
<dbReference type="GO" id="GO:0015074">
    <property type="term" value="P:DNA integration"/>
    <property type="evidence" value="ECO:0007669"/>
    <property type="project" value="InterPro"/>
</dbReference>
<dbReference type="Pfam" id="PF25597">
    <property type="entry name" value="SH3_retrovirus"/>
    <property type="match status" value="1"/>
</dbReference>
<dbReference type="InterPro" id="IPR057670">
    <property type="entry name" value="SH3_retrovirus"/>
</dbReference>
<organism evidence="3">
    <name type="scientific">Tanacetum cinerariifolium</name>
    <name type="common">Dalmatian daisy</name>
    <name type="synonym">Chrysanthemum cinerariifolium</name>
    <dbReference type="NCBI Taxonomy" id="118510"/>
    <lineage>
        <taxon>Eukaryota</taxon>
        <taxon>Viridiplantae</taxon>
        <taxon>Streptophyta</taxon>
        <taxon>Embryophyta</taxon>
        <taxon>Tracheophyta</taxon>
        <taxon>Spermatophyta</taxon>
        <taxon>Magnoliopsida</taxon>
        <taxon>eudicotyledons</taxon>
        <taxon>Gunneridae</taxon>
        <taxon>Pentapetalae</taxon>
        <taxon>asterids</taxon>
        <taxon>campanulids</taxon>
        <taxon>Asterales</taxon>
        <taxon>Asteraceae</taxon>
        <taxon>Asteroideae</taxon>
        <taxon>Anthemideae</taxon>
        <taxon>Anthemidinae</taxon>
        <taxon>Tanacetum</taxon>
    </lineage>
</organism>
<evidence type="ECO:0000313" key="3">
    <source>
        <dbReference type="EMBL" id="GFA66714.1"/>
    </source>
</evidence>
<comment type="caution">
    <text evidence="3">The sequence shown here is derived from an EMBL/GenBank/DDBJ whole genome shotgun (WGS) entry which is preliminary data.</text>
</comment>
<feature type="region of interest" description="Disordered" evidence="1">
    <location>
        <begin position="233"/>
        <end position="252"/>
    </location>
</feature>
<feature type="domain" description="Integrase catalytic" evidence="2">
    <location>
        <begin position="1"/>
        <end position="90"/>
    </location>
</feature>
<dbReference type="GO" id="GO:0003676">
    <property type="term" value="F:nucleic acid binding"/>
    <property type="evidence" value="ECO:0007669"/>
    <property type="project" value="InterPro"/>
</dbReference>
<accession>A0A699JYV7</accession>
<dbReference type="PROSITE" id="PS50994">
    <property type="entry name" value="INTEGRASE"/>
    <property type="match status" value="1"/>
</dbReference>